<name>K2RI63_MACPH</name>
<dbReference type="EMBL" id="AHHD01000025">
    <property type="protein sequence ID" value="EKG22276.1"/>
    <property type="molecule type" value="Genomic_DNA"/>
</dbReference>
<dbReference type="HOGENOM" id="CLU_1235224_0_0_1"/>
<protein>
    <submittedName>
        <fullName evidence="2">Uncharacterized protein</fullName>
    </submittedName>
</protein>
<gene>
    <name evidence="2" type="ORF">MPH_00343</name>
</gene>
<evidence type="ECO:0000256" key="1">
    <source>
        <dbReference type="SAM" id="MobiDB-lite"/>
    </source>
</evidence>
<feature type="region of interest" description="Disordered" evidence="1">
    <location>
        <begin position="1"/>
        <end position="50"/>
    </location>
</feature>
<organism evidence="2 3">
    <name type="scientific">Macrophomina phaseolina (strain MS6)</name>
    <name type="common">Charcoal rot fungus</name>
    <dbReference type="NCBI Taxonomy" id="1126212"/>
    <lineage>
        <taxon>Eukaryota</taxon>
        <taxon>Fungi</taxon>
        <taxon>Dikarya</taxon>
        <taxon>Ascomycota</taxon>
        <taxon>Pezizomycotina</taxon>
        <taxon>Dothideomycetes</taxon>
        <taxon>Dothideomycetes incertae sedis</taxon>
        <taxon>Botryosphaeriales</taxon>
        <taxon>Botryosphaeriaceae</taxon>
        <taxon>Macrophomina</taxon>
    </lineage>
</organism>
<reference evidence="2 3" key="1">
    <citation type="journal article" date="2012" name="BMC Genomics">
        <title>Tools to kill: Genome of one of the most destructive plant pathogenic fungi Macrophomina phaseolina.</title>
        <authorList>
            <person name="Islam M.S."/>
            <person name="Haque M.S."/>
            <person name="Islam M.M."/>
            <person name="Emdad E.M."/>
            <person name="Halim A."/>
            <person name="Hossen Q.M.M."/>
            <person name="Hossain M.Z."/>
            <person name="Ahmed B."/>
            <person name="Rahim S."/>
            <person name="Rahman M.S."/>
            <person name="Alam M.M."/>
            <person name="Hou S."/>
            <person name="Wan X."/>
            <person name="Saito J.A."/>
            <person name="Alam M."/>
        </authorList>
    </citation>
    <scope>NUCLEOTIDE SEQUENCE [LARGE SCALE GENOMIC DNA]</scope>
    <source>
        <strain evidence="2 3">MS6</strain>
    </source>
</reference>
<proteinExistence type="predicted"/>
<evidence type="ECO:0000313" key="2">
    <source>
        <dbReference type="EMBL" id="EKG22276.1"/>
    </source>
</evidence>
<dbReference type="Proteomes" id="UP000007129">
    <property type="component" value="Unassembled WGS sequence"/>
</dbReference>
<comment type="caution">
    <text evidence="2">The sequence shown here is derived from an EMBL/GenBank/DDBJ whole genome shotgun (WGS) entry which is preliminary data.</text>
</comment>
<dbReference type="InParanoid" id="K2RI63"/>
<feature type="compositionally biased region" description="Basic and acidic residues" evidence="1">
    <location>
        <begin position="1"/>
        <end position="10"/>
    </location>
</feature>
<dbReference type="VEuPathDB" id="FungiDB:MPH_00343"/>
<evidence type="ECO:0000313" key="3">
    <source>
        <dbReference type="Proteomes" id="UP000007129"/>
    </source>
</evidence>
<sequence>MPSPRSRDNDDSPPPARNHPATLPRQYPPSAKRIGEVVRNPGDTASTTTLGPQLSKVLAALQSSLQQMDAQMAGLRDEDYANNSGIDDEDKQVDDTGSARGALFEEREVDRRSLGSCSAFVYSVNLDYSIGANVTTDPRINVLISFLVERFESEHDCKISGNTSAKNAFRDYAIAVEPDLHRGRKGAVTRLERKFWNGLDLRWTLSGLALDNLLRWRGLYWDDH</sequence>
<dbReference type="AlphaFoldDB" id="K2RI63"/>
<dbReference type="OrthoDB" id="10602029at2759"/>
<accession>K2RI63</accession>